<keyword evidence="2" id="KW-1185">Reference proteome</keyword>
<gene>
    <name evidence="1" type="ORF">PSM36_1196</name>
</gene>
<sequence length="35" mass="4114">MNSRNRDTSENLITSTFMLILIERDDGEKKQTLEN</sequence>
<dbReference type="STRING" id="1642647.PSM36_1196"/>
<protein>
    <submittedName>
        <fullName evidence="1">Uncharacterized protein</fullName>
    </submittedName>
</protein>
<organism evidence="1 2">
    <name type="scientific">Proteiniphilum saccharofermentans</name>
    <dbReference type="NCBI Taxonomy" id="1642647"/>
    <lineage>
        <taxon>Bacteria</taxon>
        <taxon>Pseudomonadati</taxon>
        <taxon>Bacteroidota</taxon>
        <taxon>Bacteroidia</taxon>
        <taxon>Bacteroidales</taxon>
        <taxon>Dysgonomonadaceae</taxon>
        <taxon>Proteiniphilum</taxon>
    </lineage>
</organism>
<proteinExistence type="predicted"/>
<accession>A0A1R3SYN8</accession>
<evidence type="ECO:0000313" key="2">
    <source>
        <dbReference type="Proteomes" id="UP000187464"/>
    </source>
</evidence>
<reference evidence="2" key="1">
    <citation type="submission" date="2016-08" db="EMBL/GenBank/DDBJ databases">
        <authorList>
            <person name="Wibberg D."/>
        </authorList>
    </citation>
    <scope>NUCLEOTIDE SEQUENCE [LARGE SCALE GENOMIC DNA]</scope>
</reference>
<dbReference type="KEGG" id="psac:PSM36_1196"/>
<evidence type="ECO:0000313" key="1">
    <source>
        <dbReference type="EMBL" id="SCD20020.1"/>
    </source>
</evidence>
<dbReference type="AlphaFoldDB" id="A0A1R3SYN8"/>
<name>A0A1R3SYN8_9BACT</name>
<dbReference type="EMBL" id="LT605205">
    <property type="protein sequence ID" value="SCD20020.1"/>
    <property type="molecule type" value="Genomic_DNA"/>
</dbReference>
<dbReference type="Proteomes" id="UP000187464">
    <property type="component" value="Chromosome I"/>
</dbReference>